<feature type="compositionally biased region" description="Low complexity" evidence="1">
    <location>
        <begin position="26"/>
        <end position="36"/>
    </location>
</feature>
<sequence>MPLFGSRTRRTTTTTRRPARRSLFGTRQTTHTTTTRPARRGLFSRRPDRDRVAGGYKAALANPNTTHRGRTHAKRELRAMGRDTHVPFMTKVKRALGIRSTPRRHATVTQRTVY</sequence>
<dbReference type="EMBL" id="NHYD01003440">
    <property type="protein sequence ID" value="PPQ77273.1"/>
    <property type="molecule type" value="Genomic_DNA"/>
</dbReference>
<dbReference type="AlphaFoldDB" id="A0A409WFL1"/>
<reference evidence="2 3" key="1">
    <citation type="journal article" date="2018" name="Evol. Lett.">
        <title>Horizontal gene cluster transfer increased hallucinogenic mushroom diversity.</title>
        <authorList>
            <person name="Reynolds H.T."/>
            <person name="Vijayakumar V."/>
            <person name="Gluck-Thaler E."/>
            <person name="Korotkin H.B."/>
            <person name="Matheny P.B."/>
            <person name="Slot J.C."/>
        </authorList>
    </citation>
    <scope>NUCLEOTIDE SEQUENCE [LARGE SCALE GENOMIC DNA]</scope>
    <source>
        <strain evidence="2 3">2631</strain>
    </source>
</reference>
<evidence type="ECO:0000256" key="1">
    <source>
        <dbReference type="SAM" id="MobiDB-lite"/>
    </source>
</evidence>
<keyword evidence="3" id="KW-1185">Reference proteome</keyword>
<proteinExistence type="predicted"/>
<dbReference type="Pfam" id="PF10346">
    <property type="entry name" value="Con-6"/>
    <property type="match status" value="1"/>
</dbReference>
<protein>
    <submittedName>
        <fullName evidence="2">Uncharacterized protein</fullName>
    </submittedName>
</protein>
<gene>
    <name evidence="2" type="ORF">CVT25_010855</name>
</gene>
<accession>A0A409WFL1</accession>
<name>A0A409WFL1_PSICY</name>
<organism evidence="2 3">
    <name type="scientific">Psilocybe cyanescens</name>
    <dbReference type="NCBI Taxonomy" id="93625"/>
    <lineage>
        <taxon>Eukaryota</taxon>
        <taxon>Fungi</taxon>
        <taxon>Dikarya</taxon>
        <taxon>Basidiomycota</taxon>
        <taxon>Agaricomycotina</taxon>
        <taxon>Agaricomycetes</taxon>
        <taxon>Agaricomycetidae</taxon>
        <taxon>Agaricales</taxon>
        <taxon>Agaricineae</taxon>
        <taxon>Strophariaceae</taxon>
        <taxon>Psilocybe</taxon>
    </lineage>
</organism>
<dbReference type="InParanoid" id="A0A409WFL1"/>
<dbReference type="OrthoDB" id="3353448at2759"/>
<evidence type="ECO:0000313" key="3">
    <source>
        <dbReference type="Proteomes" id="UP000283269"/>
    </source>
</evidence>
<evidence type="ECO:0000313" key="2">
    <source>
        <dbReference type="EMBL" id="PPQ77273.1"/>
    </source>
</evidence>
<dbReference type="InterPro" id="IPR018824">
    <property type="entry name" value="Conidiation-specific_6"/>
</dbReference>
<feature type="region of interest" description="Disordered" evidence="1">
    <location>
        <begin position="1"/>
        <end position="50"/>
    </location>
</feature>
<comment type="caution">
    <text evidence="2">The sequence shown here is derived from an EMBL/GenBank/DDBJ whole genome shotgun (WGS) entry which is preliminary data.</text>
</comment>
<dbReference type="Proteomes" id="UP000283269">
    <property type="component" value="Unassembled WGS sequence"/>
</dbReference>